<evidence type="ECO:0000313" key="2">
    <source>
        <dbReference type="EMBL" id="UUI76617.1"/>
    </source>
</evidence>
<protein>
    <submittedName>
        <fullName evidence="2">Uncharacterized protein</fullName>
    </submittedName>
</protein>
<dbReference type="Proteomes" id="UP001316189">
    <property type="component" value="Chromosome"/>
</dbReference>
<keyword evidence="3" id="KW-1185">Reference proteome</keyword>
<gene>
    <name evidence="2" type="ORF">NP064_06955</name>
</gene>
<keyword evidence="1" id="KW-0472">Membrane</keyword>
<evidence type="ECO:0000313" key="3">
    <source>
        <dbReference type="Proteomes" id="UP001316189"/>
    </source>
</evidence>
<name>A0ABY5L1G0_9CELL</name>
<proteinExistence type="predicted"/>
<feature type="transmembrane region" description="Helical" evidence="1">
    <location>
        <begin position="20"/>
        <end position="40"/>
    </location>
</feature>
<dbReference type="EMBL" id="CP101988">
    <property type="protein sequence ID" value="UUI76617.1"/>
    <property type="molecule type" value="Genomic_DNA"/>
</dbReference>
<dbReference type="RefSeq" id="WP_227568900.1">
    <property type="nucleotide sequence ID" value="NZ_CP101988.1"/>
</dbReference>
<reference evidence="2 3" key="1">
    <citation type="submission" date="2022-07" db="EMBL/GenBank/DDBJ databases">
        <title>Novel species in genus cellulomonas.</title>
        <authorList>
            <person name="Ye L."/>
        </authorList>
    </citation>
    <scope>NUCLEOTIDE SEQUENCE [LARGE SCALE GENOMIC DNA]</scope>
    <source>
        <strain evidence="3">zg-Y338</strain>
    </source>
</reference>
<keyword evidence="1" id="KW-0812">Transmembrane</keyword>
<organism evidence="2 3">
    <name type="scientific">Cellulomonas chengniuliangii</name>
    <dbReference type="NCBI Taxonomy" id="2968084"/>
    <lineage>
        <taxon>Bacteria</taxon>
        <taxon>Bacillati</taxon>
        <taxon>Actinomycetota</taxon>
        <taxon>Actinomycetes</taxon>
        <taxon>Micrococcales</taxon>
        <taxon>Cellulomonadaceae</taxon>
        <taxon>Cellulomonas</taxon>
    </lineage>
</organism>
<evidence type="ECO:0000256" key="1">
    <source>
        <dbReference type="SAM" id="Phobius"/>
    </source>
</evidence>
<sequence length="68" mass="6956">MTTPTGGAGLPGQNARRSYPWLALVIGAPCAPIGLLGVVLGRTPSDARARGIVAIDTRSPASGWRRSS</sequence>
<keyword evidence="1" id="KW-1133">Transmembrane helix</keyword>
<accession>A0ABY5L1G0</accession>